<evidence type="ECO:0000313" key="2">
    <source>
        <dbReference type="EMBL" id="RIA81050.1"/>
    </source>
</evidence>
<dbReference type="Proteomes" id="UP000265703">
    <property type="component" value="Unassembled WGS sequence"/>
</dbReference>
<protein>
    <submittedName>
        <fullName evidence="2">Uncharacterized protein</fullName>
    </submittedName>
</protein>
<evidence type="ECO:0000313" key="3">
    <source>
        <dbReference type="Proteomes" id="UP000265703"/>
    </source>
</evidence>
<sequence length="83" mass="9195">SEKKLCFCELGLETFGSGNSESEKKPLESETETFSSENVNGNIRLWEFRIGKETFAPGLEKLKHSVCSLKFGFLGVENVSFAA</sequence>
<dbReference type="AlphaFoldDB" id="A0A397S3R1"/>
<reference evidence="2 3" key="1">
    <citation type="submission" date="2018-06" db="EMBL/GenBank/DDBJ databases">
        <title>Comparative genomics reveals the genomic features of Rhizophagus irregularis, R. cerebriforme, R. diaphanum and Gigaspora rosea, and their symbiotic lifestyle signature.</title>
        <authorList>
            <person name="Morin E."/>
            <person name="San Clemente H."/>
            <person name="Chen E.C.H."/>
            <person name="De La Providencia I."/>
            <person name="Hainaut M."/>
            <person name="Kuo A."/>
            <person name="Kohler A."/>
            <person name="Murat C."/>
            <person name="Tang N."/>
            <person name="Roy S."/>
            <person name="Loubradou J."/>
            <person name="Henrissat B."/>
            <person name="Grigoriev I.V."/>
            <person name="Corradi N."/>
            <person name="Roux C."/>
            <person name="Martin F.M."/>
        </authorList>
    </citation>
    <scope>NUCLEOTIDE SEQUENCE [LARGE SCALE GENOMIC DNA]</scope>
    <source>
        <strain evidence="2 3">DAOM 227022</strain>
    </source>
</reference>
<dbReference type="EMBL" id="QKYT01000855">
    <property type="protein sequence ID" value="RIA81050.1"/>
    <property type="molecule type" value="Genomic_DNA"/>
</dbReference>
<proteinExistence type="predicted"/>
<gene>
    <name evidence="2" type="ORF">C1645_837612</name>
</gene>
<name>A0A397S3R1_9GLOM</name>
<feature type="region of interest" description="Disordered" evidence="1">
    <location>
        <begin position="16"/>
        <end position="35"/>
    </location>
</feature>
<accession>A0A397S3R1</accession>
<organism evidence="2 3">
    <name type="scientific">Glomus cerebriforme</name>
    <dbReference type="NCBI Taxonomy" id="658196"/>
    <lineage>
        <taxon>Eukaryota</taxon>
        <taxon>Fungi</taxon>
        <taxon>Fungi incertae sedis</taxon>
        <taxon>Mucoromycota</taxon>
        <taxon>Glomeromycotina</taxon>
        <taxon>Glomeromycetes</taxon>
        <taxon>Glomerales</taxon>
        <taxon>Glomeraceae</taxon>
        <taxon>Glomus</taxon>
    </lineage>
</organism>
<comment type="caution">
    <text evidence="2">The sequence shown here is derived from an EMBL/GenBank/DDBJ whole genome shotgun (WGS) entry which is preliminary data.</text>
</comment>
<evidence type="ECO:0000256" key="1">
    <source>
        <dbReference type="SAM" id="MobiDB-lite"/>
    </source>
</evidence>
<feature type="non-terminal residue" evidence="2">
    <location>
        <position position="1"/>
    </location>
</feature>
<keyword evidence="3" id="KW-1185">Reference proteome</keyword>